<evidence type="ECO:0000259" key="3">
    <source>
        <dbReference type="SMART" id="SM00568"/>
    </source>
</evidence>
<dbReference type="AlphaFoldDB" id="A0AAV7YWM0"/>
<comment type="caution">
    <text evidence="4">The sequence shown here is derived from an EMBL/GenBank/DDBJ whole genome shotgun (WGS) entry which is preliminary data.</text>
</comment>
<protein>
    <recommendedName>
        <fullName evidence="3">GRAM domain-containing protein</fullName>
    </recommendedName>
</protein>
<dbReference type="GO" id="GO:0032366">
    <property type="term" value="P:intracellular sterol transport"/>
    <property type="evidence" value="ECO:0007669"/>
    <property type="project" value="TreeGrafter"/>
</dbReference>
<feature type="transmembrane region" description="Helical" evidence="2">
    <location>
        <begin position="487"/>
        <end position="505"/>
    </location>
</feature>
<dbReference type="GO" id="GO:0032934">
    <property type="term" value="F:sterol binding"/>
    <property type="evidence" value="ECO:0007669"/>
    <property type="project" value="TreeGrafter"/>
</dbReference>
<dbReference type="InterPro" id="IPR011993">
    <property type="entry name" value="PH-like_dom_sf"/>
</dbReference>
<feature type="compositionally biased region" description="Basic and acidic residues" evidence="1">
    <location>
        <begin position="234"/>
        <end position="250"/>
    </location>
</feature>
<dbReference type="GO" id="GO:0120015">
    <property type="term" value="F:sterol transfer activity"/>
    <property type="evidence" value="ECO:0007669"/>
    <property type="project" value="TreeGrafter"/>
</dbReference>
<sequence length="616" mass="71951">MGSYEKIKQKCELALTETIYSHYHCALREKGGVLRQGVIYITNKRALFHSNIFGIQKTVHIKYSEMTMLKKRTFFLLPNSIRIQSKDNSEGWFFTSFLSRDDCIREILLFRRILKSDLGDEVSRAEKKKVNKINQKNASKEETEEDTEGETEEEESDENDGDSSFVLRKSISGQDLGKLNEQLMEIDRILKSSNQEKDLAEEDEILKRHRNTFVGTRPKIIKLQNTFSNLIDPKLERRNSLNDRPNHYNKESTNVSKGQPKEGKATLQRNTSSNNGSIVNNKQNQKISTSSPLTPTPVIINTGYLKIYRNSPKKWINKFFELQISDLNVILACYNNEYKAKKLFQFYLSPDLIKDLPPLRKHSHRGVSGVLFKIITFKQTIKLLSDSKKNAVNWKNSIKQSIDDVIRKRKQLEAKQKILLEKKMKLQKEKLKRQEQLKLQQLERERQLLINKEKEKDSKNAGNDNNSNNKKKTSQELRKDLILKSRIIFALLIITICIIIVNHYINNSQMINLEHKLYQVKQREKIIKRKLYLIKKFQNDPTIITSSNLLLQKNSLKQKAVFNKNKEWLHLFQNVNNSFNNISLLLQTKQQSLNKSKLLLEEIIQKMNNRTASITN</sequence>
<dbReference type="Pfam" id="PF02893">
    <property type="entry name" value="GRAM"/>
    <property type="match status" value="1"/>
</dbReference>
<organism evidence="4 5">
    <name type="scientific">Anaeramoeba flamelloides</name>
    <dbReference type="NCBI Taxonomy" id="1746091"/>
    <lineage>
        <taxon>Eukaryota</taxon>
        <taxon>Metamonada</taxon>
        <taxon>Anaeramoebidae</taxon>
        <taxon>Anaeramoeba</taxon>
    </lineage>
</organism>
<feature type="compositionally biased region" description="Polar residues" evidence="1">
    <location>
        <begin position="267"/>
        <end position="291"/>
    </location>
</feature>
<feature type="compositionally biased region" description="Basic and acidic residues" evidence="1">
    <location>
        <begin position="450"/>
        <end position="459"/>
    </location>
</feature>
<feature type="domain" description="GRAM" evidence="3">
    <location>
        <begin position="5"/>
        <end position="73"/>
    </location>
</feature>
<accession>A0AAV7YWM0</accession>
<dbReference type="GO" id="GO:0005789">
    <property type="term" value="C:endoplasmic reticulum membrane"/>
    <property type="evidence" value="ECO:0007669"/>
    <property type="project" value="TreeGrafter"/>
</dbReference>
<keyword evidence="2" id="KW-0812">Transmembrane</keyword>
<dbReference type="InterPro" id="IPR004182">
    <property type="entry name" value="GRAM"/>
</dbReference>
<evidence type="ECO:0000313" key="5">
    <source>
        <dbReference type="Proteomes" id="UP001146793"/>
    </source>
</evidence>
<keyword evidence="2" id="KW-0472">Membrane</keyword>
<feature type="region of interest" description="Disordered" evidence="1">
    <location>
        <begin position="126"/>
        <end position="165"/>
    </location>
</feature>
<keyword evidence="2" id="KW-1133">Transmembrane helix</keyword>
<dbReference type="Proteomes" id="UP001146793">
    <property type="component" value="Unassembled WGS sequence"/>
</dbReference>
<dbReference type="PANTHER" id="PTHR23319:SF4">
    <property type="entry name" value="GRAM DOMAIN CONTAINING 1B, ISOFORM E"/>
    <property type="match status" value="1"/>
</dbReference>
<feature type="compositionally biased region" description="Acidic residues" evidence="1">
    <location>
        <begin position="142"/>
        <end position="161"/>
    </location>
</feature>
<dbReference type="GO" id="GO:0005886">
    <property type="term" value="C:plasma membrane"/>
    <property type="evidence" value="ECO:0007669"/>
    <property type="project" value="TreeGrafter"/>
</dbReference>
<reference evidence="4" key="1">
    <citation type="submission" date="2022-08" db="EMBL/GenBank/DDBJ databases">
        <title>Novel sulphate-reducing endosymbionts in the free-living metamonad Anaeramoeba.</title>
        <authorList>
            <person name="Jerlstrom-Hultqvist J."/>
            <person name="Cepicka I."/>
            <person name="Gallot-Lavallee L."/>
            <person name="Salas-Leiva D."/>
            <person name="Curtis B.A."/>
            <person name="Zahonova K."/>
            <person name="Pipaliya S."/>
            <person name="Dacks J."/>
            <person name="Roger A.J."/>
        </authorList>
    </citation>
    <scope>NUCLEOTIDE SEQUENCE</scope>
    <source>
        <strain evidence="4">Busselton2</strain>
    </source>
</reference>
<feature type="region of interest" description="Disordered" evidence="1">
    <location>
        <begin position="450"/>
        <end position="474"/>
    </location>
</feature>
<dbReference type="InterPro" id="IPR051482">
    <property type="entry name" value="Cholesterol_transport"/>
</dbReference>
<gene>
    <name evidence="4" type="ORF">M0812_22159</name>
</gene>
<dbReference type="SMART" id="SM00568">
    <property type="entry name" value="GRAM"/>
    <property type="match status" value="1"/>
</dbReference>
<feature type="region of interest" description="Disordered" evidence="1">
    <location>
        <begin position="234"/>
        <end position="291"/>
    </location>
</feature>
<evidence type="ECO:0000313" key="4">
    <source>
        <dbReference type="EMBL" id="KAJ3433206.1"/>
    </source>
</evidence>
<dbReference type="SUPFAM" id="SSF50729">
    <property type="entry name" value="PH domain-like"/>
    <property type="match status" value="1"/>
</dbReference>
<dbReference type="EMBL" id="JANTQA010000047">
    <property type="protein sequence ID" value="KAJ3433206.1"/>
    <property type="molecule type" value="Genomic_DNA"/>
</dbReference>
<dbReference type="PANTHER" id="PTHR23319">
    <property type="entry name" value="GRAM DOMAIN CONTAINING 1B, ISOFORM E"/>
    <property type="match status" value="1"/>
</dbReference>
<dbReference type="Gene3D" id="2.30.29.30">
    <property type="entry name" value="Pleckstrin-homology domain (PH domain)/Phosphotyrosine-binding domain (PTB)"/>
    <property type="match status" value="2"/>
</dbReference>
<evidence type="ECO:0000256" key="1">
    <source>
        <dbReference type="SAM" id="MobiDB-lite"/>
    </source>
</evidence>
<proteinExistence type="predicted"/>
<dbReference type="GO" id="GO:0140268">
    <property type="term" value="C:endoplasmic reticulum-plasma membrane contact site"/>
    <property type="evidence" value="ECO:0007669"/>
    <property type="project" value="TreeGrafter"/>
</dbReference>
<name>A0AAV7YWM0_9EUKA</name>
<evidence type="ECO:0000256" key="2">
    <source>
        <dbReference type="SAM" id="Phobius"/>
    </source>
</evidence>